<dbReference type="AlphaFoldDB" id="A0A1I6GNJ6"/>
<dbReference type="GO" id="GO:0007165">
    <property type="term" value="P:signal transduction"/>
    <property type="evidence" value="ECO:0007669"/>
    <property type="project" value="UniProtKB-KW"/>
</dbReference>
<evidence type="ECO:0000256" key="4">
    <source>
        <dbReference type="ARBA" id="ARBA00023136"/>
    </source>
</evidence>
<dbReference type="EMBL" id="FOYV01000001">
    <property type="protein sequence ID" value="SFR43689.1"/>
    <property type="molecule type" value="Genomic_DNA"/>
</dbReference>
<protein>
    <submittedName>
        <fullName evidence="10">Methyl-accepting chemotaxis protein</fullName>
    </submittedName>
</protein>
<evidence type="ECO:0000256" key="6">
    <source>
        <dbReference type="ARBA" id="ARBA00029447"/>
    </source>
</evidence>
<evidence type="ECO:0000256" key="1">
    <source>
        <dbReference type="ARBA" id="ARBA00004370"/>
    </source>
</evidence>
<dbReference type="PROSITE" id="PS50111">
    <property type="entry name" value="CHEMOTAXIS_TRANSDUC_2"/>
    <property type="match status" value="1"/>
</dbReference>
<dbReference type="GO" id="GO:0006935">
    <property type="term" value="P:chemotaxis"/>
    <property type="evidence" value="ECO:0007669"/>
    <property type="project" value="InterPro"/>
</dbReference>
<reference evidence="11" key="1">
    <citation type="submission" date="2016-10" db="EMBL/GenBank/DDBJ databases">
        <authorList>
            <person name="Varghese N."/>
            <person name="Submissions S."/>
        </authorList>
    </citation>
    <scope>NUCLEOTIDE SEQUENCE [LARGE SCALE GENOMIC DNA]</scope>
    <source>
        <strain evidence="11">CGMCC 1.6294</strain>
    </source>
</reference>
<feature type="region of interest" description="Disordered" evidence="8">
    <location>
        <begin position="355"/>
        <end position="385"/>
    </location>
</feature>
<dbReference type="PANTHER" id="PTHR32089">
    <property type="entry name" value="METHYL-ACCEPTING CHEMOTAXIS PROTEIN MCPB"/>
    <property type="match status" value="1"/>
</dbReference>
<evidence type="ECO:0000256" key="3">
    <source>
        <dbReference type="ARBA" id="ARBA00022989"/>
    </source>
</evidence>
<dbReference type="InterPro" id="IPR004090">
    <property type="entry name" value="Chemotax_Me-accpt_rcpt"/>
</dbReference>
<dbReference type="GO" id="GO:0016020">
    <property type="term" value="C:membrane"/>
    <property type="evidence" value="ECO:0007669"/>
    <property type="project" value="UniProtKB-SubCell"/>
</dbReference>
<dbReference type="SUPFAM" id="SSF58104">
    <property type="entry name" value="Methyl-accepting chemotaxis protein (MCP) signaling domain"/>
    <property type="match status" value="1"/>
</dbReference>
<evidence type="ECO:0000256" key="5">
    <source>
        <dbReference type="ARBA" id="ARBA00023224"/>
    </source>
</evidence>
<evidence type="ECO:0000313" key="10">
    <source>
        <dbReference type="EMBL" id="SFR43689.1"/>
    </source>
</evidence>
<keyword evidence="4" id="KW-0472">Membrane</keyword>
<evidence type="ECO:0000256" key="8">
    <source>
        <dbReference type="SAM" id="MobiDB-lite"/>
    </source>
</evidence>
<evidence type="ECO:0000256" key="7">
    <source>
        <dbReference type="PROSITE-ProRule" id="PRU00284"/>
    </source>
</evidence>
<dbReference type="GO" id="GO:0004888">
    <property type="term" value="F:transmembrane signaling receptor activity"/>
    <property type="evidence" value="ECO:0007669"/>
    <property type="project" value="InterPro"/>
</dbReference>
<dbReference type="PANTHER" id="PTHR32089:SF112">
    <property type="entry name" value="LYSOZYME-LIKE PROTEIN-RELATED"/>
    <property type="match status" value="1"/>
</dbReference>
<keyword evidence="11" id="KW-1185">Reference proteome</keyword>
<keyword evidence="2" id="KW-0812">Transmembrane</keyword>
<dbReference type="SMART" id="SM00283">
    <property type="entry name" value="MA"/>
    <property type="match status" value="1"/>
</dbReference>
<name>A0A1I6GNJ6_9GAMM</name>
<evidence type="ECO:0000256" key="2">
    <source>
        <dbReference type="ARBA" id="ARBA00022692"/>
    </source>
</evidence>
<dbReference type="Gene3D" id="1.10.287.950">
    <property type="entry name" value="Methyl-accepting chemotaxis protein"/>
    <property type="match status" value="1"/>
</dbReference>
<dbReference type="InterPro" id="IPR004089">
    <property type="entry name" value="MCPsignal_dom"/>
</dbReference>
<proteinExistence type="inferred from homology"/>
<dbReference type="PRINTS" id="PR00260">
    <property type="entry name" value="CHEMTRNSDUCR"/>
</dbReference>
<comment type="similarity">
    <text evidence="6">Belongs to the methyl-accepting chemotaxis (MCP) protein family.</text>
</comment>
<keyword evidence="5 7" id="KW-0807">Transducer</keyword>
<dbReference type="STRING" id="375760.SAMN04488073_1210"/>
<evidence type="ECO:0000313" key="11">
    <source>
        <dbReference type="Proteomes" id="UP000199290"/>
    </source>
</evidence>
<feature type="domain" description="Methyl-accepting transducer" evidence="9">
    <location>
        <begin position="98"/>
        <end position="272"/>
    </location>
</feature>
<comment type="subcellular location">
    <subcellularLocation>
        <location evidence="1">Membrane</location>
    </subcellularLocation>
</comment>
<sequence>MLMAVSAAPALVSATAFLLAIPGPGGFALAVALLAVGLGAALVARTLCTRGSAAFAAAMESQASELYVSDRPHRQTFEKLGSELLPIWSQQIETARTQTENAITDLTTCFSHLSGELRNATTMSSEVADSLEGGLGSVFGKAEKELQSVVNTLQRALEDRDGLLRQINGLDTFVDELDAMAQDVATIAGQTNLLALNAAIEAARAGEHGRGFAVVADEVRKLSRLSAETGERISTKVGYIGDSIRSAVSAAQASRGRDSEAVSASEHTIEQVLTSFRGFGTRLVESSEALRRTNVGIQSEVEQALVQLQFQDRTSQMLIHVRANIGAVSDTLGAGDLPDVDAVMRQMEASYAMAEERSNHRSNVRGKGQSKGPSTAVTGGDITFF</sequence>
<evidence type="ECO:0000259" key="9">
    <source>
        <dbReference type="PROSITE" id="PS50111"/>
    </source>
</evidence>
<keyword evidence="3" id="KW-1133">Transmembrane helix</keyword>
<gene>
    <name evidence="10" type="ORF">SAMN04488073_1210</name>
</gene>
<dbReference type="Pfam" id="PF00015">
    <property type="entry name" value="MCPsignal"/>
    <property type="match status" value="1"/>
</dbReference>
<accession>A0A1I6GNJ6</accession>
<organism evidence="10 11">
    <name type="scientific">Marinobacter gudaonensis</name>
    <dbReference type="NCBI Taxonomy" id="375760"/>
    <lineage>
        <taxon>Bacteria</taxon>
        <taxon>Pseudomonadati</taxon>
        <taxon>Pseudomonadota</taxon>
        <taxon>Gammaproteobacteria</taxon>
        <taxon>Pseudomonadales</taxon>
        <taxon>Marinobacteraceae</taxon>
        <taxon>Marinobacter</taxon>
    </lineage>
</organism>
<dbReference type="Proteomes" id="UP000199290">
    <property type="component" value="Unassembled WGS sequence"/>
</dbReference>